<dbReference type="SUPFAM" id="SSF52096">
    <property type="entry name" value="ClpP/crotonase"/>
    <property type="match status" value="1"/>
</dbReference>
<dbReference type="Gene3D" id="3.90.226.10">
    <property type="entry name" value="2-enoyl-CoA Hydratase, Chain A, domain 1"/>
    <property type="match status" value="1"/>
</dbReference>
<evidence type="ECO:0000259" key="2">
    <source>
        <dbReference type="Pfam" id="PF16113"/>
    </source>
</evidence>
<evidence type="ECO:0000313" key="3">
    <source>
        <dbReference type="EMBL" id="GGC13918.1"/>
    </source>
</evidence>
<feature type="domain" description="Enoyl-CoA hydratase/isomerase" evidence="2">
    <location>
        <begin position="35"/>
        <end position="367"/>
    </location>
</feature>
<evidence type="ECO:0000313" key="4">
    <source>
        <dbReference type="Proteomes" id="UP000620266"/>
    </source>
</evidence>
<evidence type="ECO:0000256" key="1">
    <source>
        <dbReference type="ARBA" id="ARBA00022801"/>
    </source>
</evidence>
<dbReference type="InterPro" id="IPR045004">
    <property type="entry name" value="ECH_dom"/>
</dbReference>
<proteinExistence type="predicted"/>
<dbReference type="GO" id="GO:0006574">
    <property type="term" value="P:L-valine catabolic process"/>
    <property type="evidence" value="ECO:0007669"/>
    <property type="project" value="TreeGrafter"/>
</dbReference>
<keyword evidence="4" id="KW-1185">Reference proteome</keyword>
<accession>A0A8J2ULN7</accession>
<dbReference type="GO" id="GO:0003860">
    <property type="term" value="F:3-hydroxyisobutyryl-CoA hydrolase activity"/>
    <property type="evidence" value="ECO:0007669"/>
    <property type="project" value="InterPro"/>
</dbReference>
<comment type="caution">
    <text evidence="3">The sequence shown here is derived from an EMBL/GenBank/DDBJ whole genome shotgun (WGS) entry which is preliminary data.</text>
</comment>
<dbReference type="AlphaFoldDB" id="A0A8J2ULN7"/>
<reference evidence="3" key="1">
    <citation type="journal article" date="2014" name="Int. J. Syst. Evol. Microbiol.">
        <title>Complete genome sequence of Corynebacterium casei LMG S-19264T (=DSM 44701T), isolated from a smear-ripened cheese.</title>
        <authorList>
            <consortium name="US DOE Joint Genome Institute (JGI-PGF)"/>
            <person name="Walter F."/>
            <person name="Albersmeier A."/>
            <person name="Kalinowski J."/>
            <person name="Ruckert C."/>
        </authorList>
    </citation>
    <scope>NUCLEOTIDE SEQUENCE</scope>
    <source>
        <strain evidence="3">CCM 7086</strain>
    </source>
</reference>
<name>A0A8J2ULN7_9BURK</name>
<dbReference type="PANTHER" id="PTHR43176:SF6">
    <property type="entry name" value="3-HYDROXYISOBUTYRYL-COA HYDROLASE"/>
    <property type="match status" value="1"/>
</dbReference>
<dbReference type="EMBL" id="BMCG01000004">
    <property type="protein sequence ID" value="GGC13918.1"/>
    <property type="molecule type" value="Genomic_DNA"/>
</dbReference>
<dbReference type="Pfam" id="PF16113">
    <property type="entry name" value="ECH_2"/>
    <property type="match status" value="1"/>
</dbReference>
<dbReference type="CDD" id="cd06558">
    <property type="entry name" value="crotonase-like"/>
    <property type="match status" value="1"/>
</dbReference>
<protein>
    <submittedName>
        <fullName evidence="3">3-hydroxyisobutyryl-CoA hydrolase</fullName>
    </submittedName>
</protein>
<dbReference type="Proteomes" id="UP000620266">
    <property type="component" value="Unassembled WGS sequence"/>
</dbReference>
<organism evidence="3 4">
    <name type="scientific">Oxalicibacterium flavum</name>
    <dbReference type="NCBI Taxonomy" id="179467"/>
    <lineage>
        <taxon>Bacteria</taxon>
        <taxon>Pseudomonadati</taxon>
        <taxon>Pseudomonadota</taxon>
        <taxon>Betaproteobacteria</taxon>
        <taxon>Burkholderiales</taxon>
        <taxon>Oxalobacteraceae</taxon>
        <taxon>Oxalicibacterium</taxon>
    </lineage>
</organism>
<keyword evidence="1 3" id="KW-0378">Hydrolase</keyword>
<dbReference type="InterPro" id="IPR029045">
    <property type="entry name" value="ClpP/crotonase-like_dom_sf"/>
</dbReference>
<dbReference type="PANTHER" id="PTHR43176">
    <property type="entry name" value="3-HYDROXYISOBUTYRYL-COA HYDROLASE-RELATED"/>
    <property type="match status" value="1"/>
</dbReference>
<reference evidence="3" key="2">
    <citation type="submission" date="2020-09" db="EMBL/GenBank/DDBJ databases">
        <authorList>
            <person name="Sun Q."/>
            <person name="Sedlacek I."/>
        </authorList>
    </citation>
    <scope>NUCLEOTIDE SEQUENCE</scope>
    <source>
        <strain evidence="3">CCM 7086</strain>
    </source>
</reference>
<dbReference type="NCBIfam" id="NF004127">
    <property type="entry name" value="PRK05617.1"/>
    <property type="match status" value="1"/>
</dbReference>
<gene>
    <name evidence="3" type="ORF">GCM10007205_23510</name>
</gene>
<dbReference type="InterPro" id="IPR032259">
    <property type="entry name" value="HIBYL-CoA-H"/>
</dbReference>
<sequence>MRPGTPPVRHFTPHIRFPPHMDSHIATSRTGTLAQVVLDRPQALNALSLGMVRDLYRALTAWRADPAVQAVAIRSSSPRAFCAGGDLRFFHEACRAGLHGGAEALEDFFTEEYRLDHLIHHYPKPWLVLMDGIVMGGGMGMAQGGASCVRVVTERARMAMPEVNIGLFPDVGGGRFLSRLPDHVGLYLALSGEALSAADAVRIGLADFLLPSARMPALLDALQQAGDGDVRACIAEAAVSVADADWIEEEGLSANRSAIAQHFAQDSVAAIADSLRRDDSPFARRTLAAMMQRSPLMLCVTFRQLKRARELSLADCLRMERSMIRHCFDHDEVLEGIRAAIIDKDRQPRWQPAHLDAVTETMVERFFEPAWPAHLHPLRDLA</sequence>